<keyword evidence="3" id="KW-1185">Reference proteome</keyword>
<accession>A0A0D2NWU0</accession>
<evidence type="ECO:0000313" key="3">
    <source>
        <dbReference type="Proteomes" id="UP000054270"/>
    </source>
</evidence>
<gene>
    <name evidence="2" type="ORF">HYPSUDRAFT_203358</name>
</gene>
<name>A0A0D2NWU0_HYPSF</name>
<evidence type="ECO:0000313" key="2">
    <source>
        <dbReference type="EMBL" id="KJA20966.1"/>
    </source>
</evidence>
<dbReference type="EMBL" id="KN817562">
    <property type="protein sequence ID" value="KJA20966.1"/>
    <property type="molecule type" value="Genomic_DNA"/>
</dbReference>
<organism evidence="2 3">
    <name type="scientific">Hypholoma sublateritium (strain FD-334 SS-4)</name>
    <dbReference type="NCBI Taxonomy" id="945553"/>
    <lineage>
        <taxon>Eukaryota</taxon>
        <taxon>Fungi</taxon>
        <taxon>Dikarya</taxon>
        <taxon>Basidiomycota</taxon>
        <taxon>Agaricomycotina</taxon>
        <taxon>Agaricomycetes</taxon>
        <taxon>Agaricomycetidae</taxon>
        <taxon>Agaricales</taxon>
        <taxon>Agaricineae</taxon>
        <taxon>Strophariaceae</taxon>
        <taxon>Hypholoma</taxon>
    </lineage>
</organism>
<evidence type="ECO:0000256" key="1">
    <source>
        <dbReference type="SAM" id="MobiDB-lite"/>
    </source>
</evidence>
<reference evidence="3" key="1">
    <citation type="submission" date="2014-04" db="EMBL/GenBank/DDBJ databases">
        <title>Evolutionary Origins and Diversification of the Mycorrhizal Mutualists.</title>
        <authorList>
            <consortium name="DOE Joint Genome Institute"/>
            <consortium name="Mycorrhizal Genomics Consortium"/>
            <person name="Kohler A."/>
            <person name="Kuo A."/>
            <person name="Nagy L.G."/>
            <person name="Floudas D."/>
            <person name="Copeland A."/>
            <person name="Barry K.W."/>
            <person name="Cichocki N."/>
            <person name="Veneault-Fourrey C."/>
            <person name="LaButti K."/>
            <person name="Lindquist E.A."/>
            <person name="Lipzen A."/>
            <person name="Lundell T."/>
            <person name="Morin E."/>
            <person name="Murat C."/>
            <person name="Riley R."/>
            <person name="Ohm R."/>
            <person name="Sun H."/>
            <person name="Tunlid A."/>
            <person name="Henrissat B."/>
            <person name="Grigoriev I.V."/>
            <person name="Hibbett D.S."/>
            <person name="Martin F."/>
        </authorList>
    </citation>
    <scope>NUCLEOTIDE SEQUENCE [LARGE SCALE GENOMIC DNA]</scope>
    <source>
        <strain evidence="3">FD-334 SS-4</strain>
    </source>
</reference>
<dbReference type="AlphaFoldDB" id="A0A0D2NWU0"/>
<feature type="region of interest" description="Disordered" evidence="1">
    <location>
        <begin position="1"/>
        <end position="25"/>
    </location>
</feature>
<proteinExistence type="predicted"/>
<dbReference type="Proteomes" id="UP000054270">
    <property type="component" value="Unassembled WGS sequence"/>
</dbReference>
<protein>
    <submittedName>
        <fullName evidence="2">Uncharacterized protein</fullName>
    </submittedName>
</protein>
<sequence>MGGRAHTAATAPQRAHHTALGGLRISPRRVSLTAHTRNGDAQSGRTIQSDDKPPICPFHAYIRSAPALCSVKSAQRAPSSSAAYTRGADSARGRCAKLDTQRRARAASNVGRAQMHRCAFSRPRASLRIPPSACHTIRPRPRLHTSTCALRDAQDAIPS</sequence>